<gene>
    <name evidence="2" type="ORF">GGX14DRAFT_411574</name>
</gene>
<name>A0AAD7E6Q0_9AGAR</name>
<dbReference type="AlphaFoldDB" id="A0AAD7E6Q0"/>
<evidence type="ECO:0000313" key="2">
    <source>
        <dbReference type="EMBL" id="KAJ7230631.1"/>
    </source>
</evidence>
<feature type="region of interest" description="Disordered" evidence="1">
    <location>
        <begin position="1"/>
        <end position="59"/>
    </location>
</feature>
<feature type="compositionally biased region" description="Acidic residues" evidence="1">
    <location>
        <begin position="17"/>
        <end position="43"/>
    </location>
</feature>
<sequence>MSRPPIEATNSRKESGIDSDVEFEALSEEGEESCEEDFDDGSESDGSISSYSDSEQPNRTFDSMPERLTLALELQRLVLSLETSQFQCTWGTYRFVCKAWKEYIMHLARTQWVRTAAFAYSGYMIRDAEYNKVFLSGFFSFKCMDGDTAVFRDECVEEHRVAFVKACKSTAPPDVEVCGFVHDVDIPSMSVDWDTLTITCPWRALVGRVLAEELRVEAYGAAKFKNLMTKVKRMRGNELERFTAALYLYAEHHHDSYESVRRERLGYADKEGDERLKHARVAASYRLSDVE</sequence>
<evidence type="ECO:0000313" key="3">
    <source>
        <dbReference type="Proteomes" id="UP001219525"/>
    </source>
</evidence>
<feature type="compositionally biased region" description="Low complexity" evidence="1">
    <location>
        <begin position="44"/>
        <end position="55"/>
    </location>
</feature>
<accession>A0AAD7E6Q0</accession>
<dbReference type="Proteomes" id="UP001219525">
    <property type="component" value="Unassembled WGS sequence"/>
</dbReference>
<evidence type="ECO:0000256" key="1">
    <source>
        <dbReference type="SAM" id="MobiDB-lite"/>
    </source>
</evidence>
<comment type="caution">
    <text evidence="2">The sequence shown here is derived from an EMBL/GenBank/DDBJ whole genome shotgun (WGS) entry which is preliminary data.</text>
</comment>
<protein>
    <submittedName>
        <fullName evidence="2">Uncharacterized protein</fullName>
    </submittedName>
</protein>
<proteinExistence type="predicted"/>
<dbReference type="EMBL" id="JARJCW010000001">
    <property type="protein sequence ID" value="KAJ7230631.1"/>
    <property type="molecule type" value="Genomic_DNA"/>
</dbReference>
<organism evidence="2 3">
    <name type="scientific">Mycena pura</name>
    <dbReference type="NCBI Taxonomy" id="153505"/>
    <lineage>
        <taxon>Eukaryota</taxon>
        <taxon>Fungi</taxon>
        <taxon>Dikarya</taxon>
        <taxon>Basidiomycota</taxon>
        <taxon>Agaricomycotina</taxon>
        <taxon>Agaricomycetes</taxon>
        <taxon>Agaricomycetidae</taxon>
        <taxon>Agaricales</taxon>
        <taxon>Marasmiineae</taxon>
        <taxon>Mycenaceae</taxon>
        <taxon>Mycena</taxon>
    </lineage>
</organism>
<reference evidence="2" key="1">
    <citation type="submission" date="2023-03" db="EMBL/GenBank/DDBJ databases">
        <title>Massive genome expansion in bonnet fungi (Mycena s.s.) driven by repeated elements and novel gene families across ecological guilds.</title>
        <authorList>
            <consortium name="Lawrence Berkeley National Laboratory"/>
            <person name="Harder C.B."/>
            <person name="Miyauchi S."/>
            <person name="Viragh M."/>
            <person name="Kuo A."/>
            <person name="Thoen E."/>
            <person name="Andreopoulos B."/>
            <person name="Lu D."/>
            <person name="Skrede I."/>
            <person name="Drula E."/>
            <person name="Henrissat B."/>
            <person name="Morin E."/>
            <person name="Kohler A."/>
            <person name="Barry K."/>
            <person name="LaButti K."/>
            <person name="Morin E."/>
            <person name="Salamov A."/>
            <person name="Lipzen A."/>
            <person name="Mereny Z."/>
            <person name="Hegedus B."/>
            <person name="Baldrian P."/>
            <person name="Stursova M."/>
            <person name="Weitz H."/>
            <person name="Taylor A."/>
            <person name="Grigoriev I.V."/>
            <person name="Nagy L.G."/>
            <person name="Martin F."/>
            <person name="Kauserud H."/>
        </authorList>
    </citation>
    <scope>NUCLEOTIDE SEQUENCE</scope>
    <source>
        <strain evidence="2">9144</strain>
    </source>
</reference>
<keyword evidence="3" id="KW-1185">Reference proteome</keyword>